<reference evidence="3 4" key="1">
    <citation type="journal article" date="2014" name="Genome Biol.">
        <title>Transcriptome and methylome profiling reveals relics of genome dominance in the mesopolyploid Brassica oleracea.</title>
        <authorList>
            <person name="Parkin I.A."/>
            <person name="Koh C."/>
            <person name="Tang H."/>
            <person name="Robinson S.J."/>
            <person name="Kagale S."/>
            <person name="Clarke W.E."/>
            <person name="Town C.D."/>
            <person name="Nixon J."/>
            <person name="Krishnakumar V."/>
            <person name="Bidwell S.L."/>
            <person name="Denoeud F."/>
            <person name="Belcram H."/>
            <person name="Links M.G."/>
            <person name="Just J."/>
            <person name="Clarke C."/>
            <person name="Bender T."/>
            <person name="Huebert T."/>
            <person name="Mason A.S."/>
            <person name="Pires J.C."/>
            <person name="Barker G."/>
            <person name="Moore J."/>
            <person name="Walley P.G."/>
            <person name="Manoli S."/>
            <person name="Batley J."/>
            <person name="Edwards D."/>
            <person name="Nelson M.N."/>
            <person name="Wang X."/>
            <person name="Paterson A.H."/>
            <person name="King G."/>
            <person name="Bancroft I."/>
            <person name="Chalhoub B."/>
            <person name="Sharpe A.G."/>
        </authorList>
    </citation>
    <scope>NUCLEOTIDE SEQUENCE</scope>
    <source>
        <strain evidence="3 4">cv. TO1000</strain>
    </source>
</reference>
<dbReference type="OMA" id="HTEHVIC"/>
<feature type="domain" description="F-box associated beta-propeller type 3" evidence="2">
    <location>
        <begin position="142"/>
        <end position="437"/>
    </location>
</feature>
<dbReference type="AlphaFoldDB" id="A0A0D3CRW2"/>
<dbReference type="Gramene" id="Bo6g046490.1">
    <property type="protein sequence ID" value="Bo6g046490.1"/>
    <property type="gene ID" value="Bo6g046490"/>
</dbReference>
<reference evidence="3" key="2">
    <citation type="submission" date="2015-03" db="UniProtKB">
        <authorList>
            <consortium name="EnsemblPlants"/>
        </authorList>
    </citation>
    <scope>IDENTIFICATION</scope>
</reference>
<accession>A0A0D3CRW2</accession>
<dbReference type="SUPFAM" id="SSF81383">
    <property type="entry name" value="F-box domain"/>
    <property type="match status" value="1"/>
</dbReference>
<dbReference type="InterPro" id="IPR013187">
    <property type="entry name" value="F-box-assoc_dom_typ3"/>
</dbReference>
<feature type="domain" description="F-box" evidence="1">
    <location>
        <begin position="99"/>
        <end position="125"/>
    </location>
</feature>
<dbReference type="Pfam" id="PF08268">
    <property type="entry name" value="FBA_3"/>
    <property type="match status" value="2"/>
</dbReference>
<keyword evidence="4" id="KW-1185">Reference proteome</keyword>
<dbReference type="HOGENOM" id="CLU_027176_8_1_1"/>
<feature type="domain" description="F-box associated beta-propeller type 3" evidence="2">
    <location>
        <begin position="1"/>
        <end position="84"/>
    </location>
</feature>
<evidence type="ECO:0000259" key="1">
    <source>
        <dbReference type="Pfam" id="PF00646"/>
    </source>
</evidence>
<dbReference type="Pfam" id="PF00646">
    <property type="entry name" value="F-box"/>
    <property type="match status" value="1"/>
</dbReference>
<dbReference type="PANTHER" id="PTHR31111:SF50">
    <property type="entry name" value="F-BOX DOMAIN-CONTAINING PROTEIN"/>
    <property type="match status" value="1"/>
</dbReference>
<dbReference type="PANTHER" id="PTHR31111">
    <property type="entry name" value="BNAA05G37150D PROTEIN-RELATED"/>
    <property type="match status" value="1"/>
</dbReference>
<dbReference type="Proteomes" id="UP000032141">
    <property type="component" value="Chromosome C6"/>
</dbReference>
<dbReference type="InterPro" id="IPR017451">
    <property type="entry name" value="F-box-assoc_interact_dom"/>
</dbReference>
<dbReference type="InterPro" id="IPR001810">
    <property type="entry name" value="F-box_dom"/>
</dbReference>
<proteinExistence type="predicted"/>
<evidence type="ECO:0008006" key="5">
    <source>
        <dbReference type="Google" id="ProtNLM"/>
    </source>
</evidence>
<evidence type="ECO:0000313" key="4">
    <source>
        <dbReference type="Proteomes" id="UP000032141"/>
    </source>
</evidence>
<evidence type="ECO:0000313" key="3">
    <source>
        <dbReference type="EnsemblPlants" id="Bo6g046490.1"/>
    </source>
</evidence>
<evidence type="ECO:0000259" key="2">
    <source>
        <dbReference type="Pfam" id="PF08268"/>
    </source>
</evidence>
<organism evidence="3 4">
    <name type="scientific">Brassica oleracea var. oleracea</name>
    <dbReference type="NCBI Taxonomy" id="109376"/>
    <lineage>
        <taxon>Eukaryota</taxon>
        <taxon>Viridiplantae</taxon>
        <taxon>Streptophyta</taxon>
        <taxon>Embryophyta</taxon>
        <taxon>Tracheophyta</taxon>
        <taxon>Spermatophyta</taxon>
        <taxon>Magnoliopsida</taxon>
        <taxon>eudicotyledons</taxon>
        <taxon>Gunneridae</taxon>
        <taxon>Pentapetalae</taxon>
        <taxon>rosids</taxon>
        <taxon>malvids</taxon>
        <taxon>Brassicales</taxon>
        <taxon>Brassicaceae</taxon>
        <taxon>Brassiceae</taxon>
        <taxon>Brassica</taxon>
    </lineage>
</organism>
<sequence length="484" mass="55575">MTMWVREDVEKNDWSEHAYTLKGDKFSGIGYYLSNVSVVGITATGEIVLMKNYYNSNPFYVFYFHPEMNTVKRLEVQEHQRDEPQTGTRTGRELTAIGSLPAKSIGRFRCVSEEWRSILCSEDFTELFITKSSTHPSLLFAMKVAKNNEFQFFLSPQLHSQNEKSTLAACFKLKLPEDMPLEFCSHASGLFCFRHMPPISKKEYTTHVICNPSVGQSVFLPKLGTGRDGKSFLGFDPIDKVFKVLSSYSSHSSVNYILTLGTAEMRWRRIHCPLSLYPLSKGICISGVIYYLARKTYETYYIVCFDVRSEIFEFLHADFIDFYATRLINYEGQLGLISWPENSVDASMALWVLEDGENWSEHAFTLPGDKFSDVACNVSKVSVVGVTAIGEIVLMKKGYYDSDPFKVFYFHPKQNTVKHLEAQGFETFGRVYAFVGHVEDLTLMNCHQLQQDRLKFDMKYHQLQKDVVRFEKINKFAALSLLED</sequence>
<protein>
    <recommendedName>
        <fullName evidence="5">F-box associated domain-containing protein</fullName>
    </recommendedName>
</protein>
<dbReference type="InterPro" id="IPR036047">
    <property type="entry name" value="F-box-like_dom_sf"/>
</dbReference>
<dbReference type="EnsemblPlants" id="Bo6g046490.1">
    <property type="protein sequence ID" value="Bo6g046490.1"/>
    <property type="gene ID" value="Bo6g046490"/>
</dbReference>
<dbReference type="NCBIfam" id="TIGR01640">
    <property type="entry name" value="F_box_assoc_1"/>
    <property type="match status" value="1"/>
</dbReference>
<name>A0A0D3CRW2_BRAOL</name>